<dbReference type="EMBL" id="JBHHMI010000013">
    <property type="protein sequence ID" value="MFB5268124.1"/>
    <property type="molecule type" value="Genomic_DNA"/>
</dbReference>
<name>A0ABV5AV81_9BACL</name>
<proteinExistence type="predicted"/>
<gene>
    <name evidence="1" type="ORF">ACE41H_15255</name>
</gene>
<accession>A0ABV5AV81</accession>
<sequence>MNISEFIDKRYRLFYNKNKRYRLFIGEVAILGRSVPRRSNETKQTGQGVIKEYKLPPEDLAKIVGKPIPKSHSKPLGFKTRR</sequence>
<evidence type="ECO:0000313" key="1">
    <source>
        <dbReference type="EMBL" id="MFB5268124.1"/>
    </source>
</evidence>
<protein>
    <submittedName>
        <fullName evidence="1">Uncharacterized protein</fullName>
    </submittedName>
</protein>
<dbReference type="Proteomes" id="UP001580346">
    <property type="component" value="Unassembled WGS sequence"/>
</dbReference>
<organism evidence="1 2">
    <name type="scientific">Paenibacillus enshidis</name>
    <dbReference type="NCBI Taxonomy" id="1458439"/>
    <lineage>
        <taxon>Bacteria</taxon>
        <taxon>Bacillati</taxon>
        <taxon>Bacillota</taxon>
        <taxon>Bacilli</taxon>
        <taxon>Bacillales</taxon>
        <taxon>Paenibacillaceae</taxon>
        <taxon>Paenibacillus</taxon>
    </lineage>
</organism>
<reference evidence="1 2" key="1">
    <citation type="submission" date="2024-09" db="EMBL/GenBank/DDBJ databases">
        <title>Paenibacillus zeirhizospherea sp. nov., isolated from surface of the maize (Zea mays) roots in a horticulture field, Hungary.</title>
        <authorList>
            <person name="Marton D."/>
            <person name="Farkas M."/>
            <person name="Bedics A."/>
            <person name="Toth E."/>
            <person name="Tancsics A."/>
            <person name="Boka K."/>
            <person name="Maroti G."/>
            <person name="Kriszt B."/>
            <person name="Cserhati M."/>
        </authorList>
    </citation>
    <scope>NUCLEOTIDE SEQUENCE [LARGE SCALE GENOMIC DNA]</scope>
    <source>
        <strain evidence="1 2">KCTC 33519</strain>
    </source>
</reference>
<dbReference type="RefSeq" id="WP_375356258.1">
    <property type="nucleotide sequence ID" value="NZ_JBHHMI010000013.1"/>
</dbReference>
<evidence type="ECO:0000313" key="2">
    <source>
        <dbReference type="Proteomes" id="UP001580346"/>
    </source>
</evidence>
<keyword evidence="2" id="KW-1185">Reference proteome</keyword>
<comment type="caution">
    <text evidence="1">The sequence shown here is derived from an EMBL/GenBank/DDBJ whole genome shotgun (WGS) entry which is preliminary data.</text>
</comment>